<dbReference type="AlphaFoldDB" id="A0A2P2C8W7"/>
<gene>
    <name evidence="1" type="ORF">NOCA1140101</name>
</gene>
<proteinExistence type="predicted"/>
<accession>A0A2P2C8W7</accession>
<reference evidence="1" key="1">
    <citation type="submission" date="2015-08" db="EMBL/GenBank/DDBJ databases">
        <authorList>
            <person name="Babu N.S."/>
            <person name="Beckwith C.J."/>
            <person name="Beseler K.G."/>
            <person name="Brison A."/>
            <person name="Carone J.V."/>
            <person name="Caskin T.P."/>
            <person name="Diamond M."/>
            <person name="Durham M.E."/>
            <person name="Foxe J.M."/>
            <person name="Go M."/>
            <person name="Henderson B.A."/>
            <person name="Jones I.B."/>
            <person name="McGettigan J.A."/>
            <person name="Micheletti S.J."/>
            <person name="Nasrallah M.E."/>
            <person name="Ortiz D."/>
            <person name="Piller C.R."/>
            <person name="Privatt S.R."/>
            <person name="Schneider S.L."/>
            <person name="Sharp S."/>
            <person name="Smith T.C."/>
            <person name="Stanton J.D."/>
            <person name="Ullery H.E."/>
            <person name="Wilson R.J."/>
            <person name="Serrano M.G."/>
            <person name="Buck G."/>
            <person name="Lee V."/>
            <person name="Wang Y."/>
            <person name="Carvalho R."/>
            <person name="Voegtly L."/>
            <person name="Shi R."/>
            <person name="Duckworth R."/>
            <person name="Johnson A."/>
            <person name="Loviza R."/>
            <person name="Walstead R."/>
            <person name="Shah Z."/>
            <person name="Kiflezghi M."/>
            <person name="Wade K."/>
            <person name="Ball S.L."/>
            <person name="Bradley K.W."/>
            <person name="Asai D.J."/>
            <person name="Bowman C.A."/>
            <person name="Russell D.A."/>
            <person name="Pope W.H."/>
            <person name="Jacobs-Sera D."/>
            <person name="Hendrix R.W."/>
            <person name="Hatfull G.F."/>
        </authorList>
    </citation>
    <scope>NUCLEOTIDE SEQUENCE</scope>
</reference>
<organism evidence="1">
    <name type="scientific">metagenome</name>
    <dbReference type="NCBI Taxonomy" id="256318"/>
    <lineage>
        <taxon>unclassified sequences</taxon>
        <taxon>metagenomes</taxon>
    </lineage>
</organism>
<evidence type="ECO:0000313" key="1">
    <source>
        <dbReference type="EMBL" id="CUR58436.1"/>
    </source>
</evidence>
<sequence>MPQQRNHQPDWADVLAELTRIADALNNPRPVALSAEAPAAAAGSNLDYLVLRQLMGRVPRDGEDVKVFPAGRKRGTGGSPPMAVLVLGPVPEHVDEVAVFTQRGEPAEVVPLGTHNPRVSRSGAIATTEFELTAVTNDQVITRLEFRRSEDHYPLALGPRLPVV</sequence>
<dbReference type="EMBL" id="CZKB01000006">
    <property type="protein sequence ID" value="CUR58436.1"/>
    <property type="molecule type" value="Genomic_DNA"/>
</dbReference>
<protein>
    <submittedName>
        <fullName evidence="1">Uncharacterized protein</fullName>
    </submittedName>
</protein>
<name>A0A2P2C8W7_9ZZZZ</name>